<reference evidence="1 2" key="1">
    <citation type="submission" date="2018-06" db="EMBL/GenBank/DDBJ databases">
        <authorList>
            <consortium name="Pathogen Informatics"/>
            <person name="Doyle S."/>
        </authorList>
    </citation>
    <scope>NUCLEOTIDE SEQUENCE [LARGE SCALE GENOMIC DNA]</scope>
    <source>
        <strain evidence="1 2">NCTC13067</strain>
    </source>
</reference>
<evidence type="ECO:0000313" key="1">
    <source>
        <dbReference type="EMBL" id="SUB94701.1"/>
    </source>
</evidence>
<accession>A0A379EEQ2</accession>
<proteinExistence type="predicted"/>
<evidence type="ECO:0000313" key="2">
    <source>
        <dbReference type="Proteomes" id="UP000255469"/>
    </source>
</evidence>
<organism evidence="1 2">
    <name type="scientific">Prevotella denticola</name>
    <dbReference type="NCBI Taxonomy" id="28129"/>
    <lineage>
        <taxon>Bacteria</taxon>
        <taxon>Pseudomonadati</taxon>
        <taxon>Bacteroidota</taxon>
        <taxon>Bacteroidia</taxon>
        <taxon>Bacteroidales</taxon>
        <taxon>Prevotellaceae</taxon>
        <taxon>Prevotella</taxon>
    </lineage>
</organism>
<protein>
    <submittedName>
        <fullName evidence="1">Uncharacterized protein</fullName>
    </submittedName>
</protein>
<sequence>MSYLKIRRNFAGENNTWRYTLRNRHPIRVDASIVSTLGIGKVCLCNTNLGLYHKDPCPEGEMNYSKVVIKKQKGHE</sequence>
<dbReference type="EMBL" id="UGTM01000002">
    <property type="protein sequence ID" value="SUB94701.1"/>
    <property type="molecule type" value="Genomic_DNA"/>
</dbReference>
<gene>
    <name evidence="1" type="ORF">NCTC13067_02576</name>
</gene>
<name>A0A379EEQ2_9BACT</name>
<dbReference type="Proteomes" id="UP000255469">
    <property type="component" value="Unassembled WGS sequence"/>
</dbReference>
<dbReference type="AlphaFoldDB" id="A0A379EEQ2"/>